<accession>A0AAX6I9H3</accession>
<evidence type="ECO:0000256" key="3">
    <source>
        <dbReference type="ARBA" id="ARBA00023002"/>
    </source>
</evidence>
<reference evidence="7" key="1">
    <citation type="journal article" date="2023" name="GigaByte">
        <title>Genome assembly of the bearded iris, Iris pallida Lam.</title>
        <authorList>
            <person name="Bruccoleri R.E."/>
            <person name="Oakeley E.J."/>
            <person name="Faust A.M.E."/>
            <person name="Altorfer M."/>
            <person name="Dessus-Babus S."/>
            <person name="Burckhardt D."/>
            <person name="Oertli M."/>
            <person name="Naumann U."/>
            <person name="Petersen F."/>
            <person name="Wong J."/>
        </authorList>
    </citation>
    <scope>NUCLEOTIDE SEQUENCE</scope>
    <source>
        <strain evidence="7">GSM-AAB239-AS_SAM_17_03QT</strain>
    </source>
</reference>
<keyword evidence="3" id="KW-0560">Oxidoreductase</keyword>
<dbReference type="CDD" id="cd08958">
    <property type="entry name" value="FR_SDR_e"/>
    <property type="match status" value="1"/>
</dbReference>
<comment type="similarity">
    <text evidence="5">Belongs to the NAD(P)-dependent epimerase/dehydratase family. Dihydroflavonol-4-reductase subfamily.</text>
</comment>
<name>A0AAX6I9H3_IRIPA</name>
<dbReference type="InterPro" id="IPR001509">
    <property type="entry name" value="Epimerase_deHydtase"/>
</dbReference>
<reference evidence="7" key="2">
    <citation type="submission" date="2023-04" db="EMBL/GenBank/DDBJ databases">
        <authorList>
            <person name="Bruccoleri R.E."/>
            <person name="Oakeley E.J."/>
            <person name="Faust A.-M."/>
            <person name="Dessus-Babus S."/>
            <person name="Altorfer M."/>
            <person name="Burckhardt D."/>
            <person name="Oertli M."/>
            <person name="Naumann U."/>
            <person name="Petersen F."/>
            <person name="Wong J."/>
        </authorList>
    </citation>
    <scope>NUCLEOTIDE SEQUENCE</scope>
    <source>
        <strain evidence="7">GSM-AAB239-AS_SAM_17_03QT</strain>
        <tissue evidence="7">Leaf</tissue>
    </source>
</reference>
<sequence>MRSTTTSTRVTGTACVTGGNGFLAAILIKQLLEKGYAVNATVRNPEDKVRIGHLLDLRSLGNLELFRAELTEEGSFDEVVSGCQYVFHVAAPVNIFSQDPENELIKPAIEGTLNVMKSCLKAKVKRVVLTSSAAAVSVNRLGGTGLVVDEECWSDVEFLTAEKPPSWGYLVSKTLAEKEAWKFARENGVDLVSVVPPLMVGPPLSGDIPSSMGMALCLLLGDDPRIGGLKIMQSLSGSVSFVHVEDAGRAHVFVAEAESASGRYICCAVNTSLPELAEFLSKRYPQYDVPTNISDVPKVAKLKLSSEKLIKEGFEFETKELGQIYDGAIVHAKNAGFFSKNGAT</sequence>
<comment type="pathway">
    <text evidence="1">Secondary metabolite biosynthesis; flavonoid biosynthesis.</text>
</comment>
<evidence type="ECO:0000313" key="8">
    <source>
        <dbReference type="Proteomes" id="UP001140949"/>
    </source>
</evidence>
<proteinExistence type="inferred from homology"/>
<dbReference type="InterPro" id="IPR050425">
    <property type="entry name" value="NAD(P)_dehydrat-like"/>
</dbReference>
<keyword evidence="2" id="KW-0521">NADP</keyword>
<evidence type="ECO:0000256" key="5">
    <source>
        <dbReference type="ARBA" id="ARBA00023445"/>
    </source>
</evidence>
<dbReference type="GO" id="GO:0009813">
    <property type="term" value="P:flavonoid biosynthetic process"/>
    <property type="evidence" value="ECO:0007669"/>
    <property type="project" value="UniProtKB-KW"/>
</dbReference>
<evidence type="ECO:0000313" key="7">
    <source>
        <dbReference type="EMBL" id="KAJ6849404.1"/>
    </source>
</evidence>
<gene>
    <name evidence="7" type="ORF">M6B38_270445</name>
</gene>
<dbReference type="AlphaFoldDB" id="A0AAX6I9H3"/>
<dbReference type="PANTHER" id="PTHR10366:SF288">
    <property type="entry name" value="ANTHOCYANIDIN REDUCTASE"/>
    <property type="match status" value="1"/>
</dbReference>
<dbReference type="Pfam" id="PF01370">
    <property type="entry name" value="Epimerase"/>
    <property type="match status" value="1"/>
</dbReference>
<keyword evidence="8" id="KW-1185">Reference proteome</keyword>
<dbReference type="EMBL" id="JANAVB010003599">
    <property type="protein sequence ID" value="KAJ6849404.1"/>
    <property type="molecule type" value="Genomic_DNA"/>
</dbReference>
<protein>
    <submittedName>
        <fullName evidence="7">Anthocyanidin reductase ((2S)-flavan-3-ol-forming)</fullName>
    </submittedName>
</protein>
<dbReference type="FunFam" id="3.40.50.720:FF:000085">
    <property type="entry name" value="Dihydroflavonol reductase"/>
    <property type="match status" value="1"/>
</dbReference>
<organism evidence="7 8">
    <name type="scientific">Iris pallida</name>
    <name type="common">Sweet iris</name>
    <dbReference type="NCBI Taxonomy" id="29817"/>
    <lineage>
        <taxon>Eukaryota</taxon>
        <taxon>Viridiplantae</taxon>
        <taxon>Streptophyta</taxon>
        <taxon>Embryophyta</taxon>
        <taxon>Tracheophyta</taxon>
        <taxon>Spermatophyta</taxon>
        <taxon>Magnoliopsida</taxon>
        <taxon>Liliopsida</taxon>
        <taxon>Asparagales</taxon>
        <taxon>Iridaceae</taxon>
        <taxon>Iridoideae</taxon>
        <taxon>Irideae</taxon>
        <taxon>Iris</taxon>
    </lineage>
</organism>
<keyword evidence="4" id="KW-0284">Flavonoid biosynthesis</keyword>
<evidence type="ECO:0000256" key="2">
    <source>
        <dbReference type="ARBA" id="ARBA00022857"/>
    </source>
</evidence>
<feature type="domain" description="NAD-dependent epimerase/dehydratase" evidence="6">
    <location>
        <begin position="15"/>
        <end position="259"/>
    </location>
</feature>
<evidence type="ECO:0000259" key="6">
    <source>
        <dbReference type="Pfam" id="PF01370"/>
    </source>
</evidence>
<comment type="caution">
    <text evidence="7">The sequence shown here is derived from an EMBL/GenBank/DDBJ whole genome shotgun (WGS) entry which is preliminary data.</text>
</comment>
<dbReference type="SUPFAM" id="SSF51735">
    <property type="entry name" value="NAD(P)-binding Rossmann-fold domains"/>
    <property type="match status" value="1"/>
</dbReference>
<dbReference type="GO" id="GO:0016616">
    <property type="term" value="F:oxidoreductase activity, acting on the CH-OH group of donors, NAD or NADP as acceptor"/>
    <property type="evidence" value="ECO:0007669"/>
    <property type="project" value="TreeGrafter"/>
</dbReference>
<evidence type="ECO:0000256" key="1">
    <source>
        <dbReference type="ARBA" id="ARBA00004966"/>
    </source>
</evidence>
<dbReference type="Proteomes" id="UP001140949">
    <property type="component" value="Unassembled WGS sequence"/>
</dbReference>
<dbReference type="PANTHER" id="PTHR10366">
    <property type="entry name" value="NAD DEPENDENT EPIMERASE/DEHYDRATASE"/>
    <property type="match status" value="1"/>
</dbReference>
<dbReference type="InterPro" id="IPR036291">
    <property type="entry name" value="NAD(P)-bd_dom_sf"/>
</dbReference>
<dbReference type="Gene3D" id="3.40.50.720">
    <property type="entry name" value="NAD(P)-binding Rossmann-like Domain"/>
    <property type="match status" value="1"/>
</dbReference>
<evidence type="ECO:0000256" key="4">
    <source>
        <dbReference type="ARBA" id="ARBA00023241"/>
    </source>
</evidence>